<evidence type="ECO:0000313" key="2">
    <source>
        <dbReference type="EMBL" id="NUU26859.1"/>
    </source>
</evidence>
<evidence type="ECO:0000259" key="1">
    <source>
        <dbReference type="Pfam" id="PF00462"/>
    </source>
</evidence>
<dbReference type="CDD" id="cd02976">
    <property type="entry name" value="NrdH"/>
    <property type="match status" value="1"/>
</dbReference>
<name>A0A850DQI2_9MICO</name>
<dbReference type="SUPFAM" id="SSF52833">
    <property type="entry name" value="Thioredoxin-like"/>
    <property type="match status" value="1"/>
</dbReference>
<dbReference type="AlphaFoldDB" id="A0A850DQI2"/>
<accession>A0A850DQI2</accession>
<dbReference type="InterPro" id="IPR002109">
    <property type="entry name" value="Glutaredoxin"/>
</dbReference>
<dbReference type="Gene3D" id="3.40.30.10">
    <property type="entry name" value="Glutaredoxin"/>
    <property type="match status" value="1"/>
</dbReference>
<gene>
    <name evidence="2" type="ORF">HP467_01855</name>
</gene>
<proteinExistence type="predicted"/>
<evidence type="ECO:0000313" key="3">
    <source>
        <dbReference type="Proteomes" id="UP000539146"/>
    </source>
</evidence>
<comment type="caution">
    <text evidence="2">The sequence shown here is derived from an EMBL/GenBank/DDBJ whole genome shotgun (WGS) entry which is preliminary data.</text>
</comment>
<reference evidence="2 3" key="1">
    <citation type="submission" date="2020-05" db="EMBL/GenBank/DDBJ databases">
        <title>Genome Sequencing of Type Strains.</title>
        <authorList>
            <person name="Lemaire J.F."/>
            <person name="Inderbitzin P."/>
            <person name="Gregorio O.A."/>
            <person name="Collins S.B."/>
            <person name="Wespe N."/>
            <person name="Knight-Connoni V."/>
        </authorList>
    </citation>
    <scope>NUCLEOTIDE SEQUENCE [LARGE SCALE GENOMIC DNA]</scope>
    <source>
        <strain evidence="2 3">DSM 20512</strain>
    </source>
</reference>
<sequence>MQCRMTYKAMDAKGLTYQVVDVAENAAALEYVKELGYLTVPVIVVSEHDHWGGFRPDHIDRVAAGGATEDETIEA</sequence>
<dbReference type="Pfam" id="PF00462">
    <property type="entry name" value="Glutaredoxin"/>
    <property type="match status" value="1"/>
</dbReference>
<organism evidence="2 3">
    <name type="scientific">Curtobacterium citreum</name>
    <dbReference type="NCBI Taxonomy" id="2036"/>
    <lineage>
        <taxon>Bacteria</taxon>
        <taxon>Bacillati</taxon>
        <taxon>Actinomycetota</taxon>
        <taxon>Actinomycetes</taxon>
        <taxon>Micrococcales</taxon>
        <taxon>Microbacteriaceae</taxon>
        <taxon>Curtobacterium</taxon>
    </lineage>
</organism>
<dbReference type="PROSITE" id="PS51354">
    <property type="entry name" value="GLUTAREDOXIN_2"/>
    <property type="match status" value="1"/>
</dbReference>
<dbReference type="InterPro" id="IPR036249">
    <property type="entry name" value="Thioredoxin-like_sf"/>
</dbReference>
<dbReference type="EMBL" id="JABMCG010000062">
    <property type="protein sequence ID" value="NUU26859.1"/>
    <property type="molecule type" value="Genomic_DNA"/>
</dbReference>
<dbReference type="Proteomes" id="UP000539146">
    <property type="component" value="Unassembled WGS sequence"/>
</dbReference>
<protein>
    <submittedName>
        <fullName evidence="2">NrdH-redoxin</fullName>
    </submittedName>
</protein>
<feature type="domain" description="Glutaredoxin" evidence="1">
    <location>
        <begin position="2"/>
        <end position="47"/>
    </location>
</feature>